<organism evidence="1 2">
    <name type="scientific">Fibrisoma limi BUZ 3</name>
    <dbReference type="NCBI Taxonomy" id="1185876"/>
    <lineage>
        <taxon>Bacteria</taxon>
        <taxon>Pseudomonadati</taxon>
        <taxon>Bacteroidota</taxon>
        <taxon>Cytophagia</taxon>
        <taxon>Cytophagales</taxon>
        <taxon>Spirosomataceae</taxon>
        <taxon>Fibrisoma</taxon>
    </lineage>
</organism>
<dbReference type="RefSeq" id="WP_009283063.1">
    <property type="nucleotide sequence ID" value="NZ_CAIT01000007.1"/>
</dbReference>
<dbReference type="AlphaFoldDB" id="I2GKQ9"/>
<keyword evidence="2" id="KW-1185">Reference proteome</keyword>
<reference evidence="1 2" key="1">
    <citation type="journal article" date="2012" name="J. Bacteriol.">
        <title>Genome Sequence of the Filamentous Bacterium Fibrisoma limi BUZ 3T.</title>
        <authorList>
            <person name="Filippini M."/>
            <person name="Qi W."/>
            <person name="Jaenicke S."/>
            <person name="Goesmann A."/>
            <person name="Smits T.H."/>
            <person name="Bagheri H.C."/>
        </authorList>
    </citation>
    <scope>NUCLEOTIDE SEQUENCE [LARGE SCALE GENOMIC DNA]</scope>
    <source>
        <strain evidence="2">BUZ 3T</strain>
    </source>
</reference>
<evidence type="ECO:0000313" key="2">
    <source>
        <dbReference type="Proteomes" id="UP000009309"/>
    </source>
</evidence>
<accession>I2GKQ9</accession>
<proteinExistence type="predicted"/>
<comment type="caution">
    <text evidence="1">The sequence shown here is derived from an EMBL/GenBank/DDBJ whole genome shotgun (WGS) entry which is preliminary data.</text>
</comment>
<dbReference type="STRING" id="1185876.BN8_03660"/>
<sequence length="154" mass="16675">MAQARTQTAVFGKDELIWVTKPGGSTPVLMGCMTNFDEDVPGAEAEELACREGISQAPAGDVKPQSLQIELISRRFPTGQQAGQVTADEIKKWVKDVAILTIQYGGKFVGDPIYTVSGWFSNYQAKNPQKGFRTASVKFNPSATETESTVTNPT</sequence>
<gene>
    <name evidence="1" type="ORF">BN8_03660</name>
</gene>
<dbReference type="OrthoDB" id="9873386at2"/>
<evidence type="ECO:0000313" key="1">
    <source>
        <dbReference type="EMBL" id="CCH54485.1"/>
    </source>
</evidence>
<dbReference type="EMBL" id="CAIT01000007">
    <property type="protein sequence ID" value="CCH54485.1"/>
    <property type="molecule type" value="Genomic_DNA"/>
</dbReference>
<dbReference type="Proteomes" id="UP000009309">
    <property type="component" value="Unassembled WGS sequence"/>
</dbReference>
<name>I2GKQ9_9BACT</name>
<protein>
    <recommendedName>
        <fullName evidence="3">Phage tail protein</fullName>
    </recommendedName>
</protein>
<dbReference type="PROSITE" id="PS51257">
    <property type="entry name" value="PROKAR_LIPOPROTEIN"/>
    <property type="match status" value="1"/>
</dbReference>
<evidence type="ECO:0008006" key="3">
    <source>
        <dbReference type="Google" id="ProtNLM"/>
    </source>
</evidence>